<organism evidence="2 3">
    <name type="scientific">Providencia rettgeri</name>
    <dbReference type="NCBI Taxonomy" id="587"/>
    <lineage>
        <taxon>Bacteria</taxon>
        <taxon>Pseudomonadati</taxon>
        <taxon>Pseudomonadota</taxon>
        <taxon>Gammaproteobacteria</taxon>
        <taxon>Enterobacterales</taxon>
        <taxon>Morganellaceae</taxon>
        <taxon>Providencia</taxon>
    </lineage>
</organism>
<name>A0A939NAE3_PRORE</name>
<evidence type="ECO:0000256" key="1">
    <source>
        <dbReference type="SAM" id="MobiDB-lite"/>
    </source>
</evidence>
<sequence length="54" mass="6242">MNQTGNDKAPAARSANWTDNESYGDPLWRSDRGDGRYYDLPEIGEMKRLCCYPR</sequence>
<gene>
    <name evidence="2" type="ORF">J4727_05410</name>
</gene>
<dbReference type="EMBL" id="JAGETQ010000017">
    <property type="protein sequence ID" value="MBO1916008.1"/>
    <property type="molecule type" value="Genomic_DNA"/>
</dbReference>
<feature type="region of interest" description="Disordered" evidence="1">
    <location>
        <begin position="1"/>
        <end position="33"/>
    </location>
</feature>
<evidence type="ECO:0000313" key="2">
    <source>
        <dbReference type="EMBL" id="MBO1916008.1"/>
    </source>
</evidence>
<reference evidence="2" key="1">
    <citation type="submission" date="2021-03" db="EMBL/GenBank/DDBJ databases">
        <title>Molecular epidemiology and mechanisms of colistin and carbapenem resistance in Enterobacteriaceae from clinical isolates, the environment and porcine samples in Pretoria, South Africa.</title>
        <authorList>
            <person name="Bogoshi D."/>
            <person name="Mbelle N.M."/>
            <person name="Naidoo V."/>
            <person name="Osei Sekyere J."/>
        </authorList>
    </citation>
    <scope>NUCLEOTIDE SEQUENCE</scope>
    <source>
        <strain evidence="2">C052</strain>
    </source>
</reference>
<proteinExistence type="predicted"/>
<comment type="caution">
    <text evidence="2">The sequence shown here is derived from an EMBL/GenBank/DDBJ whole genome shotgun (WGS) entry which is preliminary data.</text>
</comment>
<accession>A0A939NAE3</accession>
<dbReference type="AlphaFoldDB" id="A0A939NAE3"/>
<evidence type="ECO:0000313" key="3">
    <source>
        <dbReference type="Proteomes" id="UP000664477"/>
    </source>
</evidence>
<dbReference type="Proteomes" id="UP000664477">
    <property type="component" value="Unassembled WGS sequence"/>
</dbReference>
<protein>
    <submittedName>
        <fullName evidence="2">Uncharacterized protein</fullName>
    </submittedName>
</protein>